<accession>A0A803N6V1</accession>
<dbReference type="PANTHER" id="PTHR15204:SF0">
    <property type="entry name" value="LARGE PROLINE-RICH PROTEIN BAG6"/>
    <property type="match status" value="1"/>
</dbReference>
<dbReference type="Proteomes" id="UP000596660">
    <property type="component" value="Unplaced"/>
</dbReference>
<dbReference type="InterPro" id="IPR000626">
    <property type="entry name" value="Ubiquitin-like_dom"/>
</dbReference>
<dbReference type="EnsemblPlants" id="AUR62041459-RA">
    <property type="protein sequence ID" value="AUR62041459-RA:cds"/>
    <property type="gene ID" value="AUR62041459"/>
</dbReference>
<evidence type="ECO:0000259" key="2">
    <source>
        <dbReference type="PROSITE" id="PS50053"/>
    </source>
</evidence>
<dbReference type="FunFam" id="3.10.20.90:FF:000154">
    <property type="entry name" value="Large proline-rich protein BAG6"/>
    <property type="match status" value="1"/>
</dbReference>
<feature type="compositionally biased region" description="Basic and acidic residues" evidence="1">
    <location>
        <begin position="851"/>
        <end position="864"/>
    </location>
</feature>
<sequence length="877" mass="92568">MAHSANEVSAMDESGSSGTIIEIKIKTMDSQTYTLQVDKQMPVPALKERIASVTGVVTEHQRLICRGKVLKDDQLLSAYQAILPSISLHFTSRKILWLKSKILKQNILHVEDGHTLHMVVREPTASSSGSLPTDTGHGEKDSDENVVTRKFIERLRVSTPWKATKNEIIDDEEGELGGGVNDAKTLIATSQEFISIEGEDEDVCGKDHGSKRPEEESKRGEVAANMVENAKAGVSIDDKGTVDQSSSGNHGQYYQVAPGIVVETFNMPPGQGDRVLPDVNRIISAVLGSMGVTNPGNGNVGTGIRGPVGDRPRETPILDGTADTTLTPPEQSGMRSSNDGSRLHNTFGIPAGLSFGSLQAPLTSGSLYTVDTITLVVLVIPDSLATLSQYLSHMRQEFTDSGRVGETDSGISRHENEGRSSSLPQSENVEGLPSPMSLARLLSATRQMLNEQVEECLLQLGRQLENQENMTDPGVRITAQSGALRNGILLQNLGAYFLELGRTVTTLRLGRSPSEAVVNAGPAVFVSSSGPNPLMVQPLPFQPGASFGTPVSGTSQSGSGLINGVSTGFVPRRIDIQIRRVGSSTHQNEHAGTQQSSGQRNSTTNNSGEAPINQSSTGTSTIPSSNSGPAVRILPFRTMMAAAPDLNHSPQDASGGSVGLLYPVLGRYSPSGNLSSQAGNQVSNEHNSSGLQTQPLSSLDSATLQQNIEGPAGLGRAPASSAGLRESISSRTIDINILSAGGIQSDQNSEGQIPPGILQFLRGLFPGGEFQVESVSSQGGGMGSVTEQERTSNAGAQEAEPTATEEGIFLSRMLEQIMPMISQNSGTVQNDSSSAADASHHGNGSTSSTAAEDHEVGTSRREADANPGPNPKRRKTE</sequence>
<dbReference type="Pfam" id="PF00240">
    <property type="entry name" value="ubiquitin"/>
    <property type="match status" value="1"/>
</dbReference>
<dbReference type="OMA" id="MEGIDSM"/>
<feature type="compositionally biased region" description="Low complexity" evidence="1">
    <location>
        <begin position="830"/>
        <end position="845"/>
    </location>
</feature>
<dbReference type="SUPFAM" id="SSF54236">
    <property type="entry name" value="Ubiquitin-like"/>
    <property type="match status" value="1"/>
</dbReference>
<feature type="domain" description="Ubiquitin-like" evidence="2">
    <location>
        <begin position="21"/>
        <end position="79"/>
    </location>
</feature>
<feature type="region of interest" description="Disordered" evidence="1">
    <location>
        <begin position="401"/>
        <end position="433"/>
    </location>
</feature>
<dbReference type="Gramene" id="AUR62041459-RA">
    <property type="protein sequence ID" value="AUR62041459-RA:cds"/>
    <property type="gene ID" value="AUR62041459"/>
</dbReference>
<feature type="compositionally biased region" description="Polar residues" evidence="1">
    <location>
        <begin position="322"/>
        <end position="340"/>
    </location>
</feature>
<dbReference type="GO" id="GO:0031593">
    <property type="term" value="F:polyubiquitin modification-dependent protein binding"/>
    <property type="evidence" value="ECO:0007669"/>
    <property type="project" value="TreeGrafter"/>
</dbReference>
<protein>
    <recommendedName>
        <fullName evidence="2">Ubiquitin-like domain-containing protein</fullName>
    </recommendedName>
</protein>
<evidence type="ECO:0000256" key="1">
    <source>
        <dbReference type="SAM" id="MobiDB-lite"/>
    </source>
</evidence>
<feature type="region of interest" description="Disordered" evidence="1">
    <location>
        <begin position="771"/>
        <end position="804"/>
    </location>
</feature>
<dbReference type="GO" id="GO:0051787">
    <property type="term" value="F:misfolded protein binding"/>
    <property type="evidence" value="ECO:0007669"/>
    <property type="project" value="TreeGrafter"/>
</dbReference>
<feature type="region of interest" description="Disordered" evidence="1">
    <location>
        <begin position="319"/>
        <end position="340"/>
    </location>
</feature>
<proteinExistence type="predicted"/>
<feature type="region of interest" description="Disordered" evidence="1">
    <location>
        <begin position="201"/>
        <end position="220"/>
    </location>
</feature>
<dbReference type="GO" id="GO:0071818">
    <property type="term" value="C:BAT3 complex"/>
    <property type="evidence" value="ECO:0007669"/>
    <property type="project" value="TreeGrafter"/>
</dbReference>
<feature type="region of interest" description="Disordered" evidence="1">
    <location>
        <begin position="123"/>
        <end position="144"/>
    </location>
</feature>
<dbReference type="CDD" id="cd17039">
    <property type="entry name" value="Ubl_ubiquitin_like"/>
    <property type="match status" value="1"/>
</dbReference>
<dbReference type="GO" id="GO:0036503">
    <property type="term" value="P:ERAD pathway"/>
    <property type="evidence" value="ECO:0007669"/>
    <property type="project" value="TreeGrafter"/>
</dbReference>
<organism evidence="3 4">
    <name type="scientific">Chenopodium quinoa</name>
    <name type="common">Quinoa</name>
    <dbReference type="NCBI Taxonomy" id="63459"/>
    <lineage>
        <taxon>Eukaryota</taxon>
        <taxon>Viridiplantae</taxon>
        <taxon>Streptophyta</taxon>
        <taxon>Embryophyta</taxon>
        <taxon>Tracheophyta</taxon>
        <taxon>Spermatophyta</taxon>
        <taxon>Magnoliopsida</taxon>
        <taxon>eudicotyledons</taxon>
        <taxon>Gunneridae</taxon>
        <taxon>Pentapetalae</taxon>
        <taxon>Caryophyllales</taxon>
        <taxon>Chenopodiaceae</taxon>
        <taxon>Chenopodioideae</taxon>
        <taxon>Atripliceae</taxon>
        <taxon>Chenopodium</taxon>
    </lineage>
</organism>
<feature type="region of interest" description="Disordered" evidence="1">
    <location>
        <begin position="824"/>
        <end position="877"/>
    </location>
</feature>
<reference evidence="3" key="2">
    <citation type="submission" date="2021-03" db="UniProtKB">
        <authorList>
            <consortium name="EnsemblPlants"/>
        </authorList>
    </citation>
    <scope>IDENTIFICATION</scope>
</reference>
<dbReference type="PROSITE" id="PS50053">
    <property type="entry name" value="UBIQUITIN_2"/>
    <property type="match status" value="1"/>
</dbReference>
<name>A0A803N6V1_CHEQI</name>
<feature type="compositionally biased region" description="Polar residues" evidence="1">
    <location>
        <begin position="419"/>
        <end position="428"/>
    </location>
</feature>
<dbReference type="InterPro" id="IPR029071">
    <property type="entry name" value="Ubiquitin-like_domsf"/>
</dbReference>
<feature type="compositionally biased region" description="Polar residues" evidence="1">
    <location>
        <begin position="124"/>
        <end position="133"/>
    </location>
</feature>
<evidence type="ECO:0000313" key="3">
    <source>
        <dbReference type="EnsemblPlants" id="AUR62041459-RA:cds"/>
    </source>
</evidence>
<feature type="region of interest" description="Disordered" evidence="1">
    <location>
        <begin position="672"/>
        <end position="695"/>
    </location>
</feature>
<feature type="compositionally biased region" description="Basic and acidic residues" evidence="1">
    <location>
        <begin position="203"/>
        <end position="220"/>
    </location>
</feature>
<evidence type="ECO:0000313" key="4">
    <source>
        <dbReference type="Proteomes" id="UP000596660"/>
    </source>
</evidence>
<feature type="compositionally biased region" description="Polar residues" evidence="1">
    <location>
        <begin position="582"/>
        <end position="628"/>
    </location>
</feature>
<keyword evidence="4" id="KW-1185">Reference proteome</keyword>
<feature type="region of interest" description="Disordered" evidence="1">
    <location>
        <begin position="580"/>
        <end position="630"/>
    </location>
</feature>
<dbReference type="Gene3D" id="3.10.20.90">
    <property type="entry name" value="Phosphatidylinositol 3-kinase Catalytic Subunit, Chain A, domain 1"/>
    <property type="match status" value="1"/>
</dbReference>
<feature type="compositionally biased region" description="Basic and acidic residues" evidence="1">
    <location>
        <begin position="401"/>
        <end position="418"/>
    </location>
</feature>
<dbReference type="PANTHER" id="PTHR15204">
    <property type="entry name" value="LARGE PROLINE-RICH PROTEIN BAG6"/>
    <property type="match status" value="1"/>
</dbReference>
<dbReference type="AlphaFoldDB" id="A0A803N6V1"/>
<dbReference type="SMART" id="SM00213">
    <property type="entry name" value="UBQ"/>
    <property type="match status" value="1"/>
</dbReference>
<reference evidence="3" key="1">
    <citation type="journal article" date="2017" name="Nature">
        <title>The genome of Chenopodium quinoa.</title>
        <authorList>
            <person name="Jarvis D.E."/>
            <person name="Ho Y.S."/>
            <person name="Lightfoot D.J."/>
            <person name="Schmoeckel S.M."/>
            <person name="Li B."/>
            <person name="Borm T.J.A."/>
            <person name="Ohyanagi H."/>
            <person name="Mineta K."/>
            <person name="Michell C.T."/>
            <person name="Saber N."/>
            <person name="Kharbatia N.M."/>
            <person name="Rupper R.R."/>
            <person name="Sharp A.R."/>
            <person name="Dally N."/>
            <person name="Boughton B.A."/>
            <person name="Woo Y.H."/>
            <person name="Gao G."/>
            <person name="Schijlen E.G.W.M."/>
            <person name="Guo X."/>
            <person name="Momin A.A."/>
            <person name="Negrao S."/>
            <person name="Al-Babili S."/>
            <person name="Gehring C."/>
            <person name="Roessner U."/>
            <person name="Jung C."/>
            <person name="Murphy K."/>
            <person name="Arold S.T."/>
            <person name="Gojobori T."/>
            <person name="van der Linden C.G."/>
            <person name="van Loo E.N."/>
            <person name="Jellen E.N."/>
            <person name="Maughan P.J."/>
            <person name="Tester M."/>
        </authorList>
    </citation>
    <scope>NUCLEOTIDE SEQUENCE [LARGE SCALE GENOMIC DNA]</scope>
    <source>
        <strain evidence="3">cv. PI 614886</strain>
    </source>
</reference>